<dbReference type="RefSeq" id="WP_151000867.1">
    <property type="nucleotide sequence ID" value="NZ_VZZK01000013.1"/>
</dbReference>
<keyword evidence="3" id="KW-1185">Reference proteome</keyword>
<protein>
    <submittedName>
        <fullName evidence="2">Sel1 repeat family protein</fullName>
    </submittedName>
</protein>
<accession>A0A6L3SXD1</accession>
<sequence length="320" mass="34624">MSFLDRNHSGDAALPSLSELHRRSVADWRKVFADHPLEGAAWIRFAAEHGFRAAQLVLGQMHLEGSGVARDPRAAYGWFTKAAAIGSLEARNMVGRCHELGWGVPVDQAEALRHYRQAAAGGLAWGLYNLGCLRLYGTGVRRDHAEAFACFAAAASQGHAKSLGLLGRCHEEGWGIAVNRQEAARLYEKAAQGGDCWGALNLGLIRAEEGRVEAAAALFRRAVETATPNCHRTIATTLLAHTEPAYRAVGDLAAAALRSAPDGPAAERPPHTPPRATREPEPRRIPWLAFAVLVGFGRARLRRRRGSDPARPDRAHLTIG</sequence>
<comment type="caution">
    <text evidence="2">The sequence shown here is derived from an EMBL/GenBank/DDBJ whole genome shotgun (WGS) entry which is preliminary data.</text>
</comment>
<dbReference type="Pfam" id="PF08238">
    <property type="entry name" value="Sel1"/>
    <property type="match status" value="4"/>
</dbReference>
<organism evidence="2 3">
    <name type="scientific">Methylobacterium soli</name>
    <dbReference type="NCBI Taxonomy" id="553447"/>
    <lineage>
        <taxon>Bacteria</taxon>
        <taxon>Pseudomonadati</taxon>
        <taxon>Pseudomonadota</taxon>
        <taxon>Alphaproteobacteria</taxon>
        <taxon>Hyphomicrobiales</taxon>
        <taxon>Methylobacteriaceae</taxon>
        <taxon>Methylobacterium</taxon>
    </lineage>
</organism>
<dbReference type="Gene3D" id="1.25.40.10">
    <property type="entry name" value="Tetratricopeptide repeat domain"/>
    <property type="match status" value="1"/>
</dbReference>
<dbReference type="InterPro" id="IPR011990">
    <property type="entry name" value="TPR-like_helical_dom_sf"/>
</dbReference>
<dbReference type="OrthoDB" id="9790300at2"/>
<feature type="region of interest" description="Disordered" evidence="1">
    <location>
        <begin position="260"/>
        <end position="281"/>
    </location>
</feature>
<dbReference type="EMBL" id="VZZK01000013">
    <property type="protein sequence ID" value="KAB1078554.1"/>
    <property type="molecule type" value="Genomic_DNA"/>
</dbReference>
<name>A0A6L3SXD1_9HYPH</name>
<dbReference type="Proteomes" id="UP000474159">
    <property type="component" value="Unassembled WGS sequence"/>
</dbReference>
<evidence type="ECO:0000313" key="3">
    <source>
        <dbReference type="Proteomes" id="UP000474159"/>
    </source>
</evidence>
<gene>
    <name evidence="2" type="ORF">F6X53_14235</name>
</gene>
<dbReference type="AlphaFoldDB" id="A0A6L3SXD1"/>
<dbReference type="InterPro" id="IPR006597">
    <property type="entry name" value="Sel1-like"/>
</dbReference>
<dbReference type="SUPFAM" id="SSF81901">
    <property type="entry name" value="HCP-like"/>
    <property type="match status" value="1"/>
</dbReference>
<dbReference type="PANTHER" id="PTHR11102:SF160">
    <property type="entry name" value="ERAD-ASSOCIATED E3 UBIQUITIN-PROTEIN LIGASE COMPONENT HRD3"/>
    <property type="match status" value="1"/>
</dbReference>
<dbReference type="InterPro" id="IPR050767">
    <property type="entry name" value="Sel1_AlgK"/>
</dbReference>
<evidence type="ECO:0000313" key="2">
    <source>
        <dbReference type="EMBL" id="KAB1078554.1"/>
    </source>
</evidence>
<dbReference type="SMART" id="SM00671">
    <property type="entry name" value="SEL1"/>
    <property type="match status" value="4"/>
</dbReference>
<dbReference type="PANTHER" id="PTHR11102">
    <property type="entry name" value="SEL-1-LIKE PROTEIN"/>
    <property type="match status" value="1"/>
</dbReference>
<reference evidence="2 3" key="1">
    <citation type="submission" date="2019-09" db="EMBL/GenBank/DDBJ databases">
        <title>YIM 48816 draft genome.</title>
        <authorList>
            <person name="Jiang L."/>
        </authorList>
    </citation>
    <scope>NUCLEOTIDE SEQUENCE [LARGE SCALE GENOMIC DNA]</scope>
    <source>
        <strain evidence="2 3">YIM 48816</strain>
    </source>
</reference>
<evidence type="ECO:0000256" key="1">
    <source>
        <dbReference type="SAM" id="MobiDB-lite"/>
    </source>
</evidence>
<proteinExistence type="predicted"/>